<dbReference type="Gene3D" id="3.30.70.2970">
    <property type="entry name" value="Protein of unknown function (DUF541), domain 2"/>
    <property type="match status" value="1"/>
</dbReference>
<dbReference type="PANTHER" id="PTHR34387:SF1">
    <property type="entry name" value="PERIPLASMIC IMMUNOGENIC PROTEIN"/>
    <property type="match status" value="1"/>
</dbReference>
<dbReference type="Pfam" id="PF04402">
    <property type="entry name" value="SIMPL"/>
    <property type="match status" value="1"/>
</dbReference>
<organism evidence="1 2">
    <name type="scientific">Micromonospora pisi</name>
    <dbReference type="NCBI Taxonomy" id="589240"/>
    <lineage>
        <taxon>Bacteria</taxon>
        <taxon>Bacillati</taxon>
        <taxon>Actinomycetota</taxon>
        <taxon>Actinomycetes</taxon>
        <taxon>Micromonosporales</taxon>
        <taxon>Micromonosporaceae</taxon>
        <taxon>Micromonospora</taxon>
    </lineage>
</organism>
<dbReference type="GO" id="GO:0006974">
    <property type="term" value="P:DNA damage response"/>
    <property type="evidence" value="ECO:0007669"/>
    <property type="project" value="TreeGrafter"/>
</dbReference>
<reference evidence="1 2" key="1">
    <citation type="submission" date="2018-10" db="EMBL/GenBank/DDBJ databases">
        <title>Sequencing the genomes of 1000 actinobacteria strains.</title>
        <authorList>
            <person name="Klenk H.-P."/>
        </authorList>
    </citation>
    <scope>NUCLEOTIDE SEQUENCE [LARGE SCALE GENOMIC DNA]</scope>
    <source>
        <strain evidence="1 2">DSM 45175</strain>
    </source>
</reference>
<proteinExistence type="predicted"/>
<accession>A0A495JIH7</accession>
<dbReference type="InterPro" id="IPR052022">
    <property type="entry name" value="26kDa_periplasmic_antigen"/>
</dbReference>
<evidence type="ECO:0000313" key="2">
    <source>
        <dbReference type="Proteomes" id="UP000277671"/>
    </source>
</evidence>
<dbReference type="InterPro" id="IPR007497">
    <property type="entry name" value="SIMPL/DUF541"/>
</dbReference>
<protein>
    <recommendedName>
        <fullName evidence="3">Oxidative stress defense protein</fullName>
    </recommendedName>
</protein>
<dbReference type="EMBL" id="RBKT01000001">
    <property type="protein sequence ID" value="RKR88475.1"/>
    <property type="molecule type" value="Genomic_DNA"/>
</dbReference>
<evidence type="ECO:0000313" key="1">
    <source>
        <dbReference type="EMBL" id="RKR88475.1"/>
    </source>
</evidence>
<evidence type="ECO:0008006" key="3">
    <source>
        <dbReference type="Google" id="ProtNLM"/>
    </source>
</evidence>
<dbReference type="PANTHER" id="PTHR34387">
    <property type="entry name" value="SLR1258 PROTEIN"/>
    <property type="match status" value="1"/>
</dbReference>
<dbReference type="AlphaFoldDB" id="A0A495JIH7"/>
<name>A0A495JIH7_9ACTN</name>
<dbReference type="OrthoDB" id="3689574at2"/>
<gene>
    <name evidence="1" type="ORF">BDK92_2803</name>
</gene>
<keyword evidence="2" id="KW-1185">Reference proteome</keyword>
<comment type="caution">
    <text evidence="1">The sequence shown here is derived from an EMBL/GenBank/DDBJ whole genome shotgun (WGS) entry which is preliminary data.</text>
</comment>
<dbReference type="Proteomes" id="UP000277671">
    <property type="component" value="Unassembled WGS sequence"/>
</dbReference>
<dbReference type="RefSeq" id="WP_121157097.1">
    <property type="nucleotide sequence ID" value="NZ_RBKT01000001.1"/>
</dbReference>
<sequence length="223" mass="24485">MVEGPVVAVRGEAFREVPPELARFAVTVNVRERDRPTTLTRLAERAEAVRGLIDSYGPAIERRETGQLGVYPQTKRSGERVIGYHGSVTTTVTVTDFSVLGELMLRLGEEDQTQVAGPWWALRPESPVYREVRRAAIGEAVDRAREYADALGARVTALVQLADPGVEQHRSMMMVGSAQGFRSKGAMDSVPDLDLDPQVQTIQAAIEARFTISEPTVLAEPRD</sequence>
<dbReference type="Gene3D" id="3.30.110.170">
    <property type="entry name" value="Protein of unknown function (DUF541), domain 1"/>
    <property type="match status" value="1"/>
</dbReference>